<dbReference type="RefSeq" id="WP_092875780.1">
    <property type="nucleotide sequence ID" value="NZ_FOVC01000002.1"/>
</dbReference>
<accession>A0A1I4W7K9</accession>
<dbReference type="AlphaFoldDB" id="A0A1I4W7K9"/>
<proteinExistence type="predicted"/>
<sequence>MSKPGFSQYRTKIMVTYRQSARAQDEETHPLIKKFDSENYPVAMRKSLIGPIAGLTPLYVAGYIYQAIVAPEEFTQRAHMSGNNLSPLTKAIPAYGNIWQTFPALQHSSSIKGDTT</sequence>
<gene>
    <name evidence="1" type="ORF">SAMN05216516_102331</name>
</gene>
<evidence type="ECO:0000313" key="1">
    <source>
        <dbReference type="EMBL" id="SFN09347.1"/>
    </source>
</evidence>
<name>A0A1I4W7K9_9GAMM</name>
<dbReference type="STRING" id="1367852.SAMN05216516_102331"/>
<organism evidence="1 2">
    <name type="scientific">Izhakiella capsodis</name>
    <dbReference type="NCBI Taxonomy" id="1367852"/>
    <lineage>
        <taxon>Bacteria</taxon>
        <taxon>Pseudomonadati</taxon>
        <taxon>Pseudomonadota</taxon>
        <taxon>Gammaproteobacteria</taxon>
        <taxon>Enterobacterales</taxon>
        <taxon>Erwiniaceae</taxon>
        <taxon>Izhakiella</taxon>
    </lineage>
</organism>
<protein>
    <submittedName>
        <fullName evidence="1">Uncharacterized protein</fullName>
    </submittedName>
</protein>
<reference evidence="2" key="1">
    <citation type="submission" date="2016-10" db="EMBL/GenBank/DDBJ databases">
        <authorList>
            <person name="Varghese N."/>
            <person name="Submissions S."/>
        </authorList>
    </citation>
    <scope>NUCLEOTIDE SEQUENCE [LARGE SCALE GENOMIC DNA]</scope>
    <source>
        <strain evidence="2">N6PO6</strain>
    </source>
</reference>
<keyword evidence="2" id="KW-1185">Reference proteome</keyword>
<evidence type="ECO:0000313" key="2">
    <source>
        <dbReference type="Proteomes" id="UP000242222"/>
    </source>
</evidence>
<dbReference type="EMBL" id="FOVC01000002">
    <property type="protein sequence ID" value="SFN09347.1"/>
    <property type="molecule type" value="Genomic_DNA"/>
</dbReference>
<dbReference type="Proteomes" id="UP000242222">
    <property type="component" value="Unassembled WGS sequence"/>
</dbReference>